<reference evidence="2 3" key="1">
    <citation type="submission" date="2023-04" db="EMBL/GenBank/DDBJ databases">
        <title>Bacteria Genome Submission.</title>
        <authorList>
            <person name="Isaac P."/>
        </authorList>
    </citation>
    <scope>NUCLEOTIDE SEQUENCE [LARGE SCALE GENOMIC DNA]</scope>
    <source>
        <strain evidence="2 3">SampleS7P1</strain>
    </source>
</reference>
<keyword evidence="1" id="KW-0472">Membrane</keyword>
<dbReference type="EMBL" id="CP124685">
    <property type="protein sequence ID" value="WGX75130.1"/>
    <property type="molecule type" value="Genomic_DNA"/>
</dbReference>
<evidence type="ECO:0000313" key="2">
    <source>
        <dbReference type="EMBL" id="WGX75130.1"/>
    </source>
</evidence>
<organism evidence="2 3">
    <name type="scientific">Paraclostridium bifermentans</name>
    <name type="common">Clostridium bifermentans</name>
    <dbReference type="NCBI Taxonomy" id="1490"/>
    <lineage>
        <taxon>Bacteria</taxon>
        <taxon>Bacillati</taxon>
        <taxon>Bacillota</taxon>
        <taxon>Clostridia</taxon>
        <taxon>Peptostreptococcales</taxon>
        <taxon>Peptostreptococcaceae</taxon>
        <taxon>Paraclostridium</taxon>
    </lineage>
</organism>
<name>A0ABY8R100_PARBF</name>
<evidence type="ECO:0008006" key="4">
    <source>
        <dbReference type="Google" id="ProtNLM"/>
    </source>
</evidence>
<protein>
    <recommendedName>
        <fullName evidence="4">Transposase</fullName>
    </recommendedName>
</protein>
<sequence length="51" mass="6108">MNKFHYFFRTSIERNNFSNFGVIHLILLAITLMGIVTIINKKEKIDYLNYL</sequence>
<dbReference type="Proteomes" id="UP001239169">
    <property type="component" value="Chromosome"/>
</dbReference>
<accession>A0ABY8R100</accession>
<keyword evidence="3" id="KW-1185">Reference proteome</keyword>
<proteinExistence type="predicted"/>
<keyword evidence="1" id="KW-0812">Transmembrane</keyword>
<evidence type="ECO:0000256" key="1">
    <source>
        <dbReference type="SAM" id="Phobius"/>
    </source>
</evidence>
<feature type="transmembrane region" description="Helical" evidence="1">
    <location>
        <begin position="20"/>
        <end position="39"/>
    </location>
</feature>
<evidence type="ECO:0000313" key="3">
    <source>
        <dbReference type="Proteomes" id="UP001239169"/>
    </source>
</evidence>
<keyword evidence="1" id="KW-1133">Transmembrane helix</keyword>
<gene>
    <name evidence="2" type="ORF">QJS64_13760</name>
</gene>